<organism evidence="2 3">
    <name type="scientific">Emergomyces africanus</name>
    <dbReference type="NCBI Taxonomy" id="1955775"/>
    <lineage>
        <taxon>Eukaryota</taxon>
        <taxon>Fungi</taxon>
        <taxon>Dikarya</taxon>
        <taxon>Ascomycota</taxon>
        <taxon>Pezizomycotina</taxon>
        <taxon>Eurotiomycetes</taxon>
        <taxon>Eurotiomycetidae</taxon>
        <taxon>Onygenales</taxon>
        <taxon>Ajellomycetaceae</taxon>
        <taxon>Emergomyces</taxon>
    </lineage>
</organism>
<evidence type="ECO:0000256" key="1">
    <source>
        <dbReference type="SAM" id="MobiDB-lite"/>
    </source>
</evidence>
<reference evidence="2 3" key="1">
    <citation type="submission" date="2015-07" db="EMBL/GenBank/DDBJ databases">
        <title>Emmonsia species relationships and genome sequence.</title>
        <authorList>
            <person name="Cuomo C.A."/>
            <person name="Schwartz I.S."/>
            <person name="Kenyon C."/>
            <person name="de Hoog G.S."/>
            <person name="Govender N.P."/>
            <person name="Botha A."/>
            <person name="Moreno L."/>
            <person name="de Vries M."/>
            <person name="Munoz J.F."/>
            <person name="Stielow J.B."/>
        </authorList>
    </citation>
    <scope>NUCLEOTIDE SEQUENCE [LARGE SCALE GENOMIC DNA]</scope>
    <source>
        <strain evidence="2 3">CBS 136260</strain>
    </source>
</reference>
<feature type="region of interest" description="Disordered" evidence="1">
    <location>
        <begin position="132"/>
        <end position="162"/>
    </location>
</feature>
<accession>A0A1B7NRR3</accession>
<dbReference type="OrthoDB" id="3469225at2759"/>
<dbReference type="STRING" id="1658172.A0A1B7NRR3"/>
<dbReference type="AlphaFoldDB" id="A0A1B7NRR3"/>
<comment type="caution">
    <text evidence="2">The sequence shown here is derived from an EMBL/GenBank/DDBJ whole genome shotgun (WGS) entry which is preliminary data.</text>
</comment>
<evidence type="ECO:0000313" key="3">
    <source>
        <dbReference type="Proteomes" id="UP000091918"/>
    </source>
</evidence>
<dbReference type="Proteomes" id="UP000091918">
    <property type="component" value="Unassembled WGS sequence"/>
</dbReference>
<feature type="compositionally biased region" description="Low complexity" evidence="1">
    <location>
        <begin position="46"/>
        <end position="60"/>
    </location>
</feature>
<feature type="region of interest" description="Disordered" evidence="1">
    <location>
        <begin position="46"/>
        <end position="94"/>
    </location>
</feature>
<keyword evidence="3" id="KW-1185">Reference proteome</keyword>
<feature type="compositionally biased region" description="Low complexity" evidence="1">
    <location>
        <begin position="68"/>
        <end position="86"/>
    </location>
</feature>
<gene>
    <name evidence="2" type="ORF">ACJ72_06198</name>
</gene>
<protein>
    <submittedName>
        <fullName evidence="2">Uncharacterized protein</fullName>
    </submittedName>
</protein>
<proteinExistence type="predicted"/>
<evidence type="ECO:0000313" key="2">
    <source>
        <dbReference type="EMBL" id="OAX79484.1"/>
    </source>
</evidence>
<sequence length="193" mass="21974">MANPVPWEQAGRILTPTQQQNNFHHDFEQQHQQHQHQLQLQQLQLQLQPHQQQHQHVQIQSKGRTTLPKAPAKPAQASKSSKSSPPLDVPSFTFIDHDDDLASKRIKDTNARKAIRSHVMRDVRRRERLAGLKRTSKRGAAKEKPLSPATGKKMPVLPRVPLPKAGGKALPALVRRVRNEMMLTIIAFRIGRR</sequence>
<name>A0A1B7NRR3_9EURO</name>
<dbReference type="EMBL" id="LGUA01001004">
    <property type="protein sequence ID" value="OAX79484.1"/>
    <property type="molecule type" value="Genomic_DNA"/>
</dbReference>